<reference evidence="1" key="2">
    <citation type="journal article" date="2011" name="Microb. Ecol.">
        <title>Taxonomic and Functional Metagenomic Profiling of the Microbial Community in the Anoxic Sediment of a Sub-saline Shallow Lake (Laguna de Carrizo, Central Spain).</title>
        <authorList>
            <person name="Ferrer M."/>
            <person name="Guazzaroni M.E."/>
            <person name="Richter M."/>
            <person name="Garcia-Salamanca A."/>
            <person name="Yarza P."/>
            <person name="Suarez-Suarez A."/>
            <person name="Solano J."/>
            <person name="Alcaide M."/>
            <person name="van Dillewijn P."/>
            <person name="Molina-Henares M.A."/>
            <person name="Lopez-Cortes N."/>
            <person name="Al-Ramahi Y."/>
            <person name="Guerrero C."/>
            <person name="Acosta A."/>
            <person name="de Eugenio L.I."/>
            <person name="Martinez V."/>
            <person name="Marques S."/>
            <person name="Rojo F."/>
            <person name="Santero E."/>
            <person name="Genilloud O."/>
            <person name="Perez-Perez J."/>
            <person name="Rossello-Mora R."/>
            <person name="Ramos J.L."/>
        </authorList>
    </citation>
    <scope>NUCLEOTIDE SEQUENCE</scope>
</reference>
<name>D9PK29_9ZZZZ</name>
<proteinExistence type="predicted"/>
<sequence>MILALVFAFEFGGPAILKSYIEIGIGRCEKLPILCKAPEEKWVDPALDMRALSNFVTYSLDEITIEVPRIFTVIKEHMRKAYYKKKHKDKGDVIYLLYQKPGFFLNLFPKLKKKGLTDDYEFFNRTMSAQTFQIQNMTDTFFVIMKSIFVPNLGEQKNVRMIIFQSGDKKGFLNYSLGDTGNYFDCNVFNAQQDFFKIYIVDKSMTLDLNKVFTIISTVRKTPGS</sequence>
<gene>
    <name evidence="1" type="ORF">LDC_1894</name>
</gene>
<evidence type="ECO:0000313" key="1">
    <source>
        <dbReference type="EMBL" id="EFK96076.1"/>
    </source>
</evidence>
<accession>D9PK29</accession>
<dbReference type="EMBL" id="ADZX01000577">
    <property type="protein sequence ID" value="EFK96076.1"/>
    <property type="molecule type" value="Genomic_DNA"/>
</dbReference>
<dbReference type="AlphaFoldDB" id="D9PK29"/>
<comment type="caution">
    <text evidence="1">The sequence shown here is derived from an EMBL/GenBank/DDBJ whole genome shotgun (WGS) entry which is preliminary data.</text>
</comment>
<reference evidence="1" key="1">
    <citation type="submission" date="2010-07" db="EMBL/GenBank/DDBJ databases">
        <authorList>
            <consortium name="CONSOLIDER consortium CSD2007-00005"/>
            <person name="Guazzaroni M.-E."/>
            <person name="Richter M."/>
            <person name="Garcia-Salamanca A."/>
            <person name="Yarza P."/>
            <person name="Ferrer M."/>
        </authorList>
    </citation>
    <scope>NUCLEOTIDE SEQUENCE</scope>
</reference>
<organism evidence="1">
    <name type="scientific">sediment metagenome</name>
    <dbReference type="NCBI Taxonomy" id="749907"/>
    <lineage>
        <taxon>unclassified sequences</taxon>
        <taxon>metagenomes</taxon>
        <taxon>ecological metagenomes</taxon>
    </lineage>
</organism>
<protein>
    <submittedName>
        <fullName evidence="1">Uncharacterized protein</fullName>
    </submittedName>
</protein>